<evidence type="ECO:0000256" key="8">
    <source>
        <dbReference type="ARBA" id="ARBA00022859"/>
    </source>
</evidence>
<evidence type="ECO:0000256" key="11">
    <source>
        <dbReference type="ARBA" id="ARBA00023170"/>
    </source>
</evidence>
<accession>A0AAJ7X2F9</accession>
<name>A0AAJ7X2F9_PETMA</name>
<keyword evidence="8" id="KW-0391">Immunity</keyword>
<dbReference type="GO" id="GO:0038023">
    <property type="term" value="F:signaling receptor activity"/>
    <property type="evidence" value="ECO:0007669"/>
    <property type="project" value="TreeGrafter"/>
</dbReference>
<evidence type="ECO:0000313" key="16">
    <source>
        <dbReference type="Proteomes" id="UP001318040"/>
    </source>
</evidence>
<keyword evidence="9" id="KW-1133">Transmembrane helix</keyword>
<dbReference type="InterPro" id="IPR000483">
    <property type="entry name" value="Cys-rich_flank_reg_C"/>
</dbReference>
<evidence type="ECO:0000313" key="17">
    <source>
        <dbReference type="RefSeq" id="XP_032818602.1"/>
    </source>
</evidence>
<keyword evidence="4" id="KW-0433">Leucine-rich repeat</keyword>
<evidence type="ECO:0000256" key="1">
    <source>
        <dbReference type="ARBA" id="ARBA00004479"/>
    </source>
</evidence>
<proteinExistence type="inferred from homology"/>
<dbReference type="SUPFAM" id="SSF52200">
    <property type="entry name" value="Toll/Interleukin receptor TIR domain"/>
    <property type="match status" value="1"/>
</dbReference>
<feature type="chain" id="PRO_5042468352" evidence="14">
    <location>
        <begin position="32"/>
        <end position="904"/>
    </location>
</feature>
<evidence type="ECO:0000256" key="13">
    <source>
        <dbReference type="ARBA" id="ARBA00023198"/>
    </source>
</evidence>
<dbReference type="Gene3D" id="3.40.50.10140">
    <property type="entry name" value="Toll/interleukin-1 receptor homology (TIR) domain"/>
    <property type="match status" value="1"/>
</dbReference>
<evidence type="ECO:0000256" key="12">
    <source>
        <dbReference type="ARBA" id="ARBA00023180"/>
    </source>
</evidence>
<dbReference type="InterPro" id="IPR032675">
    <property type="entry name" value="LRR_dom_sf"/>
</dbReference>
<dbReference type="PANTHER" id="PTHR24365">
    <property type="entry name" value="TOLL-LIKE RECEPTOR"/>
    <property type="match status" value="1"/>
</dbReference>
<feature type="signal peptide" evidence="14">
    <location>
        <begin position="1"/>
        <end position="31"/>
    </location>
</feature>
<dbReference type="AlphaFoldDB" id="A0AAJ7X2F9"/>
<dbReference type="InterPro" id="IPR035897">
    <property type="entry name" value="Toll_tir_struct_dom_sf"/>
</dbReference>
<feature type="domain" description="TIR" evidence="15">
    <location>
        <begin position="730"/>
        <end position="877"/>
    </location>
</feature>
<comment type="subcellular location">
    <subcellularLocation>
        <location evidence="1">Membrane</location>
        <topology evidence="1">Single-pass type I membrane protein</topology>
    </subcellularLocation>
</comment>
<reference evidence="17" key="1">
    <citation type="submission" date="2025-08" db="UniProtKB">
        <authorList>
            <consortium name="RefSeq"/>
        </authorList>
    </citation>
    <scope>IDENTIFICATION</scope>
    <source>
        <tissue evidence="17">Sperm</tissue>
    </source>
</reference>
<dbReference type="GO" id="GO:0005886">
    <property type="term" value="C:plasma membrane"/>
    <property type="evidence" value="ECO:0007669"/>
    <property type="project" value="TreeGrafter"/>
</dbReference>
<keyword evidence="3" id="KW-0399">Innate immunity</keyword>
<evidence type="ECO:0000259" key="15">
    <source>
        <dbReference type="PROSITE" id="PS50104"/>
    </source>
</evidence>
<dbReference type="PROSITE" id="PS51450">
    <property type="entry name" value="LRR"/>
    <property type="match status" value="2"/>
</dbReference>
<keyword evidence="7" id="KW-0677">Repeat</keyword>
<evidence type="ECO:0000256" key="9">
    <source>
        <dbReference type="ARBA" id="ARBA00022989"/>
    </source>
</evidence>
<dbReference type="GO" id="GO:0006954">
    <property type="term" value="P:inflammatory response"/>
    <property type="evidence" value="ECO:0007669"/>
    <property type="project" value="UniProtKB-KW"/>
</dbReference>
<dbReference type="Proteomes" id="UP001318040">
    <property type="component" value="Chromosome 29"/>
</dbReference>
<organism evidence="16 17">
    <name type="scientific">Petromyzon marinus</name>
    <name type="common">Sea lamprey</name>
    <dbReference type="NCBI Taxonomy" id="7757"/>
    <lineage>
        <taxon>Eukaryota</taxon>
        <taxon>Metazoa</taxon>
        <taxon>Chordata</taxon>
        <taxon>Craniata</taxon>
        <taxon>Vertebrata</taxon>
        <taxon>Cyclostomata</taxon>
        <taxon>Hyperoartia</taxon>
        <taxon>Petromyzontiformes</taxon>
        <taxon>Petromyzontidae</taxon>
        <taxon>Petromyzon</taxon>
    </lineage>
</organism>
<keyword evidence="6 14" id="KW-0732">Signal</keyword>
<evidence type="ECO:0000256" key="10">
    <source>
        <dbReference type="ARBA" id="ARBA00023136"/>
    </source>
</evidence>
<dbReference type="Gene3D" id="3.80.10.10">
    <property type="entry name" value="Ribonuclease Inhibitor"/>
    <property type="match status" value="3"/>
</dbReference>
<comment type="similarity">
    <text evidence="2">Belongs to the Toll-like receptor family.</text>
</comment>
<keyword evidence="10" id="KW-0472">Membrane</keyword>
<dbReference type="KEGG" id="pmrn:116947207"/>
<dbReference type="SMART" id="SM00255">
    <property type="entry name" value="TIR"/>
    <property type="match status" value="1"/>
</dbReference>
<gene>
    <name evidence="17" type="primary">LOC116947207</name>
</gene>
<keyword evidence="13" id="KW-0395">Inflammatory response</keyword>
<dbReference type="Pfam" id="PF13855">
    <property type="entry name" value="LRR_8"/>
    <property type="match status" value="3"/>
</dbReference>
<dbReference type="SUPFAM" id="SSF52058">
    <property type="entry name" value="L domain-like"/>
    <property type="match status" value="2"/>
</dbReference>
<dbReference type="SMART" id="SM00082">
    <property type="entry name" value="LRRCT"/>
    <property type="match status" value="1"/>
</dbReference>
<dbReference type="Pfam" id="PF01582">
    <property type="entry name" value="TIR"/>
    <property type="match status" value="1"/>
</dbReference>
<dbReference type="GO" id="GO:0045087">
    <property type="term" value="P:innate immune response"/>
    <property type="evidence" value="ECO:0007669"/>
    <property type="project" value="UniProtKB-KW"/>
</dbReference>
<dbReference type="SMART" id="SM00369">
    <property type="entry name" value="LRR_TYP"/>
    <property type="match status" value="13"/>
</dbReference>
<evidence type="ECO:0000256" key="3">
    <source>
        <dbReference type="ARBA" id="ARBA00022588"/>
    </source>
</evidence>
<keyword evidence="11" id="KW-0675">Receptor</keyword>
<evidence type="ECO:0000256" key="2">
    <source>
        <dbReference type="ARBA" id="ARBA00009634"/>
    </source>
</evidence>
<dbReference type="RefSeq" id="XP_032818602.1">
    <property type="nucleotide sequence ID" value="XM_032962711.1"/>
</dbReference>
<keyword evidence="5" id="KW-0812">Transmembrane</keyword>
<evidence type="ECO:0000256" key="5">
    <source>
        <dbReference type="ARBA" id="ARBA00022692"/>
    </source>
</evidence>
<dbReference type="PROSITE" id="PS50104">
    <property type="entry name" value="TIR"/>
    <property type="match status" value="1"/>
</dbReference>
<dbReference type="GO" id="GO:0002224">
    <property type="term" value="P:toll-like receptor signaling pathway"/>
    <property type="evidence" value="ECO:0007669"/>
    <property type="project" value="TreeGrafter"/>
</dbReference>
<evidence type="ECO:0000256" key="6">
    <source>
        <dbReference type="ARBA" id="ARBA00022729"/>
    </source>
</evidence>
<protein>
    <submittedName>
        <fullName evidence="17">Toll-like receptor 5</fullName>
    </submittedName>
</protein>
<keyword evidence="16" id="KW-1185">Reference proteome</keyword>
<evidence type="ECO:0000256" key="4">
    <source>
        <dbReference type="ARBA" id="ARBA00022614"/>
    </source>
</evidence>
<dbReference type="InterPro" id="IPR001611">
    <property type="entry name" value="Leu-rich_rpt"/>
</dbReference>
<dbReference type="InterPro" id="IPR003591">
    <property type="entry name" value="Leu-rich_rpt_typical-subtyp"/>
</dbReference>
<dbReference type="SMART" id="SM00364">
    <property type="entry name" value="LRR_BAC"/>
    <property type="match status" value="6"/>
</dbReference>
<keyword evidence="12" id="KW-0325">Glycoprotein</keyword>
<sequence>MRSVRAAGPRAQNHHHQLLLLVVVVVGRISACWLEPHSGYVSCINMNLKEPPPRDSLPANTTELDISFNNISRLSRASLPPLAYLQVLLLGRQLQGLVVEDLAFAELPQLRWLDLGGNRLLVLEPRALWGLHRLEKLQMDYNGLEDEVLEGDFFRDLTSLRELDLTGNSLQRARLSGVFLSMASLRVLKLRSNTKLESLCEGDLAALSGLRLELLDLSDTRMFQDTAFNWTECGNPLRNLSFGLLDISSTTFVPSSLQNFLESIRGVPIKALNLCLLPNIGRSFAFMNFKEPVREWFLGLEKSGVEVLDFSRNRVFSLHPRVFSAFPAVRSLDVSRNKVNEIAPGAFQGLESLVFLNLSYNLLGEIYERSFKDLVNSPLDSIDLSHNHIGIIQNTAFAGFPHLTMLDLRDNSILQLPQLMLPSLTYLMLGDNRLSNLYGLQTMDKSLVFLDVRRNRLHNLGEVWRAMASPRVQFLLFEGNVLRDCPPEATPWSPNNSLVYLDISGNTMEIAWASGHCTDMFHTLGALQKLYLDRNLLTALPDGLFLGLSSLLKLNLSNNHLSSVSAASLEPLRSLEVLDLAWNRLVVLDPMALGPLALLQLLDLRGNPFHCTCALMPLLAWLNSSASAAVASFPDALRCASPAELQAVLLVLLDSQGCEEEDPQLVRHLRLSLLCASSSAVLLLLVATLGHRCCRRRFYHGLMWLRELLLTWEWGATPKANEKRGGGAEFYYDAFVCHSEADFPWVRSELLRRLDLRGGRGGPLSMCLEARDFVPGEAHMDNLVRAVDASRCTLCVLTRHFLADSWCMEALRLAQGRGGSLGTRHDVLVLLLGSLPEFQLQRHGPVRAHLQAGRPCVRWPEDPQDRDWCADLLLVTIREGVPCEGPQGGTRFRMRSLRAVGPPT</sequence>
<dbReference type="InterPro" id="IPR000157">
    <property type="entry name" value="TIR_dom"/>
</dbReference>
<evidence type="ECO:0000256" key="14">
    <source>
        <dbReference type="SAM" id="SignalP"/>
    </source>
</evidence>
<dbReference type="PANTHER" id="PTHR24365:SF525">
    <property type="entry name" value="TOLL-LIKE RECEPTOR 5"/>
    <property type="match status" value="1"/>
</dbReference>
<evidence type="ECO:0000256" key="7">
    <source>
        <dbReference type="ARBA" id="ARBA00022737"/>
    </source>
</evidence>